<dbReference type="SMART" id="SM00369">
    <property type="entry name" value="LRR_TYP"/>
    <property type="match status" value="5"/>
</dbReference>
<proteinExistence type="predicted"/>
<dbReference type="SMART" id="SM00365">
    <property type="entry name" value="LRR_SD22"/>
    <property type="match status" value="4"/>
</dbReference>
<keyword evidence="4" id="KW-1185">Reference proteome</keyword>
<dbReference type="Proteomes" id="UP001208689">
    <property type="component" value="Chromosome"/>
</dbReference>
<dbReference type="PANTHER" id="PTHR48051:SF1">
    <property type="entry name" value="RAS SUPPRESSOR PROTEIN 1"/>
    <property type="match status" value="1"/>
</dbReference>
<dbReference type="InterPro" id="IPR001611">
    <property type="entry name" value="Leu-rich_rpt"/>
</dbReference>
<organism evidence="3 4">
    <name type="scientific">Candidatus Lokiarchaeum ossiferum</name>
    <dbReference type="NCBI Taxonomy" id="2951803"/>
    <lineage>
        <taxon>Archaea</taxon>
        <taxon>Promethearchaeati</taxon>
        <taxon>Promethearchaeota</taxon>
        <taxon>Promethearchaeia</taxon>
        <taxon>Promethearchaeales</taxon>
        <taxon>Promethearchaeaceae</taxon>
        <taxon>Candidatus Lokiarchaeum</taxon>
    </lineage>
</organism>
<accession>A0ABY6HZ62</accession>
<dbReference type="Gene3D" id="3.80.10.10">
    <property type="entry name" value="Ribonuclease Inhibitor"/>
    <property type="match status" value="2"/>
</dbReference>
<evidence type="ECO:0000256" key="2">
    <source>
        <dbReference type="ARBA" id="ARBA00022737"/>
    </source>
</evidence>
<dbReference type="SUPFAM" id="SSF52058">
    <property type="entry name" value="L domain-like"/>
    <property type="match status" value="2"/>
</dbReference>
<dbReference type="EMBL" id="CP104013">
    <property type="protein sequence ID" value="UYP48693.1"/>
    <property type="molecule type" value="Genomic_DNA"/>
</dbReference>
<protein>
    <recommendedName>
        <fullName evidence="5">Leucine-rich repeat domain-containing protein</fullName>
    </recommendedName>
</protein>
<dbReference type="Pfam" id="PF13855">
    <property type="entry name" value="LRR_8"/>
    <property type="match status" value="2"/>
</dbReference>
<sequence length="527" mass="60851">MELVEMDTELVQEFISLFENANNINISTIIQNLGISRSELFDSLVSWSDYFDFSIEDDRVYVKNLSSLIQAKENVLNNSVKNALPIHEIFEGALLYQNVPLYSKETQFLQILEQLIQTPILESSQNNFLNGFYAEGGHILKLGLNHQFLSQLPESISDLQYLTELKLDNLQLKFLPDSLVHLSHLTHLSLTNNFLRSLPKNFGDLTQLSSLLLDDNNLESLPYSLIHCSSLKNLSITRNNINLKESFEILRKLKQDGCLIDQKQAFRWSEVGYEGIICNSGLKQDDFVNTIFHLDSMLSFEELCAQMVLVEKEDKRFVKPDDFDRWDIKERSIVKNMVDPDEDYSWALFYNDIPLVKDEYDIMKYLEELLGLPIPPVSSVEMKFGFIAEEGHVVELGLYYLNLITVPEAIVLLTSLRHLFLGNNRFSSIPYWIGCLTSLEILNFQQNHIFSIPDLFSSLTKLTKLDLSHNRILSLPKSMEKLTNLRYLNIEDNQLNLTKSKEALQKIKHNGCSIDSIKAFRMREIRK</sequence>
<dbReference type="Pfam" id="PF00560">
    <property type="entry name" value="LRR_1"/>
    <property type="match status" value="1"/>
</dbReference>
<dbReference type="InterPro" id="IPR003591">
    <property type="entry name" value="Leu-rich_rpt_typical-subtyp"/>
</dbReference>
<evidence type="ECO:0008006" key="5">
    <source>
        <dbReference type="Google" id="ProtNLM"/>
    </source>
</evidence>
<dbReference type="SMART" id="SM00364">
    <property type="entry name" value="LRR_BAC"/>
    <property type="match status" value="5"/>
</dbReference>
<evidence type="ECO:0000313" key="4">
    <source>
        <dbReference type="Proteomes" id="UP001208689"/>
    </source>
</evidence>
<keyword evidence="1" id="KW-0433">Leucine-rich repeat</keyword>
<dbReference type="InterPro" id="IPR032675">
    <property type="entry name" value="LRR_dom_sf"/>
</dbReference>
<evidence type="ECO:0000313" key="3">
    <source>
        <dbReference type="EMBL" id="UYP48693.1"/>
    </source>
</evidence>
<evidence type="ECO:0000256" key="1">
    <source>
        <dbReference type="ARBA" id="ARBA00022614"/>
    </source>
</evidence>
<keyword evidence="2" id="KW-0677">Repeat</keyword>
<reference evidence="3" key="1">
    <citation type="submission" date="2022-09" db="EMBL/GenBank/DDBJ databases">
        <title>Actin cytoskeleton and complex cell architecture in an #Asgard archaeon.</title>
        <authorList>
            <person name="Ponce Toledo R.I."/>
            <person name="Schleper C."/>
            <person name="Rodrigues Oliveira T."/>
            <person name="Wollweber F."/>
            <person name="Xu J."/>
            <person name="Rittmann S."/>
            <person name="Klingl A."/>
            <person name="Pilhofer M."/>
        </authorList>
    </citation>
    <scope>NUCLEOTIDE SEQUENCE</scope>
    <source>
        <strain evidence="3">B-35</strain>
    </source>
</reference>
<name>A0ABY6HZ62_9ARCH</name>
<dbReference type="InterPro" id="IPR050216">
    <property type="entry name" value="LRR_domain-containing"/>
</dbReference>
<dbReference type="PROSITE" id="PS51450">
    <property type="entry name" value="LRR"/>
    <property type="match status" value="3"/>
</dbReference>
<gene>
    <name evidence="3" type="ORF">NEF87_004978</name>
</gene>
<dbReference type="PANTHER" id="PTHR48051">
    <property type="match status" value="1"/>
</dbReference>